<evidence type="ECO:0000313" key="3">
    <source>
        <dbReference type="Proteomes" id="UP000829196"/>
    </source>
</evidence>
<proteinExistence type="predicted"/>
<feature type="chain" id="PRO_5035848703" evidence="1">
    <location>
        <begin position="26"/>
        <end position="126"/>
    </location>
</feature>
<dbReference type="Proteomes" id="UP000829196">
    <property type="component" value="Unassembled WGS sequence"/>
</dbReference>
<evidence type="ECO:0000256" key="1">
    <source>
        <dbReference type="SAM" id="SignalP"/>
    </source>
</evidence>
<gene>
    <name evidence="2" type="ORF">KFK09_008258</name>
</gene>
<protein>
    <submittedName>
        <fullName evidence="2">Uncharacterized protein</fullName>
    </submittedName>
</protein>
<reference evidence="2" key="1">
    <citation type="journal article" date="2022" name="Front. Genet.">
        <title>Chromosome-Scale Assembly of the Dendrobium nobile Genome Provides Insights Into the Molecular Mechanism of the Biosynthesis of the Medicinal Active Ingredient of Dendrobium.</title>
        <authorList>
            <person name="Xu Q."/>
            <person name="Niu S.-C."/>
            <person name="Li K.-L."/>
            <person name="Zheng P.-J."/>
            <person name="Zhang X.-J."/>
            <person name="Jia Y."/>
            <person name="Liu Y."/>
            <person name="Niu Y.-X."/>
            <person name="Yu L.-H."/>
            <person name="Chen D.-F."/>
            <person name="Zhang G.-Q."/>
        </authorList>
    </citation>
    <scope>NUCLEOTIDE SEQUENCE</scope>
    <source>
        <tissue evidence="2">Leaf</tissue>
    </source>
</reference>
<evidence type="ECO:0000313" key="2">
    <source>
        <dbReference type="EMBL" id="KAI0515593.1"/>
    </source>
</evidence>
<organism evidence="2 3">
    <name type="scientific">Dendrobium nobile</name>
    <name type="common">Orchid</name>
    <dbReference type="NCBI Taxonomy" id="94219"/>
    <lineage>
        <taxon>Eukaryota</taxon>
        <taxon>Viridiplantae</taxon>
        <taxon>Streptophyta</taxon>
        <taxon>Embryophyta</taxon>
        <taxon>Tracheophyta</taxon>
        <taxon>Spermatophyta</taxon>
        <taxon>Magnoliopsida</taxon>
        <taxon>Liliopsida</taxon>
        <taxon>Asparagales</taxon>
        <taxon>Orchidaceae</taxon>
        <taxon>Epidendroideae</taxon>
        <taxon>Malaxideae</taxon>
        <taxon>Dendrobiinae</taxon>
        <taxon>Dendrobium</taxon>
    </lineage>
</organism>
<sequence length="126" mass="14191">MTCSYNHIIGVLAFSFLAFMISARADVTDIRDPNNDHTAMAAAMTAVRSQPDLSFCWLTGAQKFSKDSNSSYYHLQIVVRENDRGNKIIVDTTVIIYNDPDAVPNMSYLSRFPYFGETDSPYSRCN</sequence>
<comment type="caution">
    <text evidence="2">The sequence shown here is derived from an EMBL/GenBank/DDBJ whole genome shotgun (WGS) entry which is preliminary data.</text>
</comment>
<dbReference type="EMBL" id="JAGYWB010000007">
    <property type="protein sequence ID" value="KAI0515593.1"/>
    <property type="molecule type" value="Genomic_DNA"/>
</dbReference>
<dbReference type="AlphaFoldDB" id="A0A8T3BQE8"/>
<feature type="signal peptide" evidence="1">
    <location>
        <begin position="1"/>
        <end position="25"/>
    </location>
</feature>
<name>A0A8T3BQE8_DENNO</name>
<keyword evidence="3" id="KW-1185">Reference proteome</keyword>
<accession>A0A8T3BQE8</accession>
<keyword evidence="1" id="KW-0732">Signal</keyword>